<protein>
    <submittedName>
        <fullName evidence="1">Uncharacterized protein</fullName>
    </submittedName>
</protein>
<dbReference type="AlphaFoldDB" id="A0A4P7N927"/>
<dbReference type="Proteomes" id="UP000294847">
    <property type="component" value="Chromosome 3"/>
</dbReference>
<evidence type="ECO:0000313" key="1">
    <source>
        <dbReference type="EMBL" id="QBZ59237.1"/>
    </source>
</evidence>
<proteinExistence type="predicted"/>
<evidence type="ECO:0000313" key="2">
    <source>
        <dbReference type="Proteomes" id="UP000294847"/>
    </source>
</evidence>
<reference evidence="1 2" key="1">
    <citation type="journal article" date="2019" name="Mol. Biol. Evol.">
        <title>Blast fungal genomes show frequent chromosomal changes, gene gains and losses, and effector gene turnover.</title>
        <authorList>
            <person name="Gomez Luciano L.B."/>
            <person name="Jason Tsai I."/>
            <person name="Chuma I."/>
            <person name="Tosa Y."/>
            <person name="Chen Y.H."/>
            <person name="Li J.Y."/>
            <person name="Li M.Y."/>
            <person name="Jade Lu M.Y."/>
            <person name="Nakayashiki H."/>
            <person name="Li W.H."/>
        </authorList>
    </citation>
    <scope>NUCLEOTIDE SEQUENCE [LARGE SCALE GENOMIC DNA]</scope>
    <source>
        <strain evidence="1">MZ5-1-6</strain>
    </source>
</reference>
<accession>A0A4P7N927</accession>
<gene>
    <name evidence="1" type="ORF">PoMZ_04198</name>
</gene>
<organism evidence="1 2">
    <name type="scientific">Pyricularia oryzae</name>
    <name type="common">Rice blast fungus</name>
    <name type="synonym">Magnaporthe oryzae</name>
    <dbReference type="NCBI Taxonomy" id="318829"/>
    <lineage>
        <taxon>Eukaryota</taxon>
        <taxon>Fungi</taxon>
        <taxon>Dikarya</taxon>
        <taxon>Ascomycota</taxon>
        <taxon>Pezizomycotina</taxon>
        <taxon>Sordariomycetes</taxon>
        <taxon>Sordariomycetidae</taxon>
        <taxon>Magnaporthales</taxon>
        <taxon>Pyriculariaceae</taxon>
        <taxon>Pyricularia</taxon>
    </lineage>
</organism>
<name>A0A4P7N927_PYROR</name>
<sequence length="47" mass="5514">MAGGLPSRTVQLRRKKRPLHTTQAKFAGDMNGWTHRQNKREQFHEVL</sequence>
<dbReference type="EMBL" id="CP034206">
    <property type="protein sequence ID" value="QBZ59237.1"/>
    <property type="molecule type" value="Genomic_DNA"/>
</dbReference>